<evidence type="ECO:0000256" key="6">
    <source>
        <dbReference type="ARBA" id="ARBA00023082"/>
    </source>
</evidence>
<dbReference type="Proteomes" id="UP000070539">
    <property type="component" value="Unassembled WGS sequence"/>
</dbReference>
<reference evidence="11 12" key="1">
    <citation type="submission" date="2016-01" db="EMBL/GenBank/DDBJ databases">
        <title>Genome sequence of Clostridium neopropionicum X4, DSM-3847.</title>
        <authorList>
            <person name="Poehlein A."/>
            <person name="Beck M.H."/>
            <person name="Bengelsdorf F.R."/>
            <person name="Daniel R."/>
            <person name="Duerre P."/>
        </authorList>
    </citation>
    <scope>NUCLEOTIDE SEQUENCE [LARGE SCALE GENOMIC DNA]</scope>
    <source>
        <strain evidence="11 12">DSM-3847</strain>
    </source>
</reference>
<dbReference type="Gene3D" id="1.10.10.60">
    <property type="entry name" value="Homeodomain-like"/>
    <property type="match status" value="1"/>
</dbReference>
<dbReference type="PRINTS" id="PR00045">
    <property type="entry name" value="SIGMA54FCT"/>
</dbReference>
<keyword evidence="5" id="KW-0805">Transcription regulation</keyword>
<dbReference type="Gene3D" id="1.10.10.1330">
    <property type="entry name" value="RNA polymerase sigma-54 factor, core-binding domain"/>
    <property type="match status" value="1"/>
</dbReference>
<name>A0A136WHJ2_9FIRM</name>
<gene>
    <name evidence="11" type="primary">rpoN</name>
    <name evidence="11" type="ORF">CLNEO_01340</name>
</gene>
<keyword evidence="4" id="KW-0548">Nucleotidyltransferase</keyword>
<dbReference type="PIRSF" id="PIRSF000774">
    <property type="entry name" value="RpoN"/>
    <property type="match status" value="1"/>
</dbReference>
<evidence type="ECO:0000313" key="12">
    <source>
        <dbReference type="Proteomes" id="UP000070539"/>
    </source>
</evidence>
<dbReference type="PROSITE" id="PS50044">
    <property type="entry name" value="SIGMA54_3"/>
    <property type="match status" value="1"/>
</dbReference>
<comment type="caution">
    <text evidence="11">The sequence shown here is derived from an EMBL/GenBank/DDBJ whole genome shotgun (WGS) entry which is preliminary data.</text>
</comment>
<dbReference type="GO" id="GO:0000428">
    <property type="term" value="C:DNA-directed RNA polymerase complex"/>
    <property type="evidence" value="ECO:0007669"/>
    <property type="project" value="UniProtKB-KW"/>
</dbReference>
<dbReference type="PROSITE" id="PS00718">
    <property type="entry name" value="SIGMA54_2"/>
    <property type="match status" value="1"/>
</dbReference>
<evidence type="ECO:0000256" key="8">
    <source>
        <dbReference type="ARBA" id="ARBA00023163"/>
    </source>
</evidence>
<dbReference type="InterPro" id="IPR000394">
    <property type="entry name" value="RNA_pol_sigma_54"/>
</dbReference>
<keyword evidence="6" id="KW-0731">Sigma factor</keyword>
<comment type="similarity">
    <text evidence="1">Belongs to the sigma-54 factor family.</text>
</comment>
<evidence type="ECO:0000313" key="11">
    <source>
        <dbReference type="EMBL" id="KXL54038.1"/>
    </source>
</evidence>
<protein>
    <submittedName>
        <fullName evidence="11">RNA polymerase sigma-54 factor</fullName>
    </submittedName>
</protein>
<dbReference type="Pfam" id="PF00309">
    <property type="entry name" value="Sigma54_AID"/>
    <property type="match status" value="1"/>
</dbReference>
<proteinExistence type="inferred from homology"/>
<accession>A0A136WHJ2</accession>
<dbReference type="GO" id="GO:0001216">
    <property type="term" value="F:DNA-binding transcription activator activity"/>
    <property type="evidence" value="ECO:0007669"/>
    <property type="project" value="InterPro"/>
</dbReference>
<keyword evidence="8" id="KW-0804">Transcription</keyword>
<evidence type="ECO:0000256" key="7">
    <source>
        <dbReference type="ARBA" id="ARBA00023125"/>
    </source>
</evidence>
<dbReference type="GO" id="GO:0003677">
    <property type="term" value="F:DNA binding"/>
    <property type="evidence" value="ECO:0007669"/>
    <property type="project" value="UniProtKB-KW"/>
</dbReference>
<dbReference type="EMBL" id="LRVM01000001">
    <property type="protein sequence ID" value="KXL54038.1"/>
    <property type="molecule type" value="Genomic_DNA"/>
</dbReference>
<evidence type="ECO:0000256" key="5">
    <source>
        <dbReference type="ARBA" id="ARBA00023015"/>
    </source>
</evidence>
<dbReference type="GO" id="GO:0016779">
    <property type="term" value="F:nucleotidyltransferase activity"/>
    <property type="evidence" value="ECO:0007669"/>
    <property type="project" value="UniProtKB-KW"/>
</dbReference>
<sequence>MDLSLQLAQKQILSQRMQQSVEILQMNTITLSEYMNELTQENPLLEWQEAPMEQPARDDKLLCKLEWLKEADEQNRSLYRVEMEDERDRKETIGRRERESLREYLLFQINILKVDEGVKHVLRFLAQSTEESGYLEQGALEAAEGKFHLKRACSTDILGLLQSLDPPGVGARSLEECLMIQLKQKNASPLAINMVEKHLEDLAKNKINRVAKQLKVSLEEAKDAFDEIRKCEPKPGQGFISEKPVEYILPDIFVEIREGQPVVSLNSSATPKLFISHAYVNILKEGAAQETKEYISNKMKQAEWAIQCISKREETLLGTANCIVARQEDFFMHPNGQLKPLRMADIAECMQVHESTVSRAVRDKYLQCSRGVFPLHAFFSKALTSEKTGTISADSIQQKLKLLIEGENKKKPLSDRELTEKLQEEGIQISRRTVAKYRESMGIAGTSGRKCYE</sequence>
<dbReference type="PROSITE" id="PS00717">
    <property type="entry name" value="SIGMA54_1"/>
    <property type="match status" value="1"/>
</dbReference>
<dbReference type="Pfam" id="PF04963">
    <property type="entry name" value="Sigma54_CBD"/>
    <property type="match status" value="1"/>
</dbReference>
<evidence type="ECO:0000256" key="4">
    <source>
        <dbReference type="ARBA" id="ARBA00022695"/>
    </source>
</evidence>
<dbReference type="NCBIfam" id="TIGR02395">
    <property type="entry name" value="rpoN_sigma"/>
    <property type="match status" value="1"/>
</dbReference>
<keyword evidence="3" id="KW-0808">Transferase</keyword>
<dbReference type="InterPro" id="IPR007046">
    <property type="entry name" value="RNA_pol_sigma_54_core-bd"/>
</dbReference>
<evidence type="ECO:0000256" key="3">
    <source>
        <dbReference type="ARBA" id="ARBA00022679"/>
    </source>
</evidence>
<dbReference type="Pfam" id="PF04552">
    <property type="entry name" value="Sigma54_DBD"/>
    <property type="match status" value="1"/>
</dbReference>
<feature type="domain" description="RNA polymerase sigma factor 54 core-binding" evidence="10">
    <location>
        <begin position="97"/>
        <end position="279"/>
    </location>
</feature>
<dbReference type="InterPro" id="IPR038709">
    <property type="entry name" value="RpoN_core-bd_sf"/>
</dbReference>
<feature type="domain" description="RNA polymerase sigma factor 54 DNA-binding" evidence="9">
    <location>
        <begin position="293"/>
        <end position="450"/>
    </location>
</feature>
<dbReference type="PANTHER" id="PTHR32248">
    <property type="entry name" value="RNA POLYMERASE SIGMA-54 FACTOR"/>
    <property type="match status" value="1"/>
</dbReference>
<dbReference type="InterPro" id="IPR007634">
    <property type="entry name" value="RNA_pol_sigma_54_DNA-bd"/>
</dbReference>
<evidence type="ECO:0000259" key="10">
    <source>
        <dbReference type="Pfam" id="PF04963"/>
    </source>
</evidence>
<dbReference type="PATRIC" id="fig|36847.3.peg.165"/>
<dbReference type="GO" id="GO:0016987">
    <property type="term" value="F:sigma factor activity"/>
    <property type="evidence" value="ECO:0007669"/>
    <property type="project" value="UniProtKB-KW"/>
</dbReference>
<evidence type="ECO:0000256" key="2">
    <source>
        <dbReference type="ARBA" id="ARBA00022478"/>
    </source>
</evidence>
<dbReference type="AlphaFoldDB" id="A0A136WHJ2"/>
<keyword evidence="2" id="KW-0240">DNA-directed RNA polymerase</keyword>
<evidence type="ECO:0000259" key="9">
    <source>
        <dbReference type="Pfam" id="PF04552"/>
    </source>
</evidence>
<dbReference type="STRING" id="36847.CLNEO_01340"/>
<evidence type="ECO:0000256" key="1">
    <source>
        <dbReference type="ARBA" id="ARBA00008798"/>
    </source>
</evidence>
<organism evidence="11 12">
    <name type="scientific">Anaerotignum neopropionicum</name>
    <dbReference type="NCBI Taxonomy" id="36847"/>
    <lineage>
        <taxon>Bacteria</taxon>
        <taxon>Bacillati</taxon>
        <taxon>Bacillota</taxon>
        <taxon>Clostridia</taxon>
        <taxon>Lachnospirales</taxon>
        <taxon>Anaerotignaceae</taxon>
        <taxon>Anaerotignum</taxon>
    </lineage>
</organism>
<keyword evidence="7" id="KW-0238">DNA-binding</keyword>
<keyword evidence="12" id="KW-1185">Reference proteome</keyword>
<dbReference type="PANTHER" id="PTHR32248:SF4">
    <property type="entry name" value="RNA POLYMERASE SIGMA-54 FACTOR"/>
    <property type="match status" value="1"/>
</dbReference>
<dbReference type="GO" id="GO:0006352">
    <property type="term" value="P:DNA-templated transcription initiation"/>
    <property type="evidence" value="ECO:0007669"/>
    <property type="project" value="InterPro"/>
</dbReference>